<dbReference type="EMBL" id="JACDQQ010002856">
    <property type="protein sequence ID" value="MBA0089156.1"/>
    <property type="molecule type" value="Genomic_DNA"/>
</dbReference>
<keyword evidence="3" id="KW-1185">Reference proteome</keyword>
<dbReference type="Pfam" id="PF04466">
    <property type="entry name" value="Terminase_3"/>
    <property type="match status" value="1"/>
</dbReference>
<dbReference type="Proteomes" id="UP000567293">
    <property type="component" value="Unassembled WGS sequence"/>
</dbReference>
<evidence type="ECO:0000313" key="3">
    <source>
        <dbReference type="Proteomes" id="UP000567293"/>
    </source>
</evidence>
<comment type="caution">
    <text evidence="2">The sequence shown here is derived from an EMBL/GenBank/DDBJ whole genome shotgun (WGS) entry which is preliminary data.</text>
</comment>
<dbReference type="Gene3D" id="3.40.50.300">
    <property type="entry name" value="P-loop containing nucleotide triphosphate hydrolases"/>
    <property type="match status" value="1"/>
</dbReference>
<gene>
    <name evidence="2" type="ORF">HRJ53_29550</name>
</gene>
<reference evidence="2" key="1">
    <citation type="submission" date="2020-06" db="EMBL/GenBank/DDBJ databases">
        <title>Legume-microbial interactions unlock mineral nutrients during tropical forest succession.</title>
        <authorList>
            <person name="Epihov D.Z."/>
        </authorList>
    </citation>
    <scope>NUCLEOTIDE SEQUENCE [LARGE SCALE GENOMIC DNA]</scope>
    <source>
        <strain evidence="2">Pan2503</strain>
    </source>
</reference>
<organism evidence="2 3">
    <name type="scientific">Candidatus Acidiferrum panamense</name>
    <dbReference type="NCBI Taxonomy" id="2741543"/>
    <lineage>
        <taxon>Bacteria</taxon>
        <taxon>Pseudomonadati</taxon>
        <taxon>Acidobacteriota</taxon>
        <taxon>Terriglobia</taxon>
        <taxon>Candidatus Acidiferrales</taxon>
        <taxon>Candidatus Acidiferrum</taxon>
    </lineage>
</organism>
<dbReference type="InterPro" id="IPR035412">
    <property type="entry name" value="Terminase_L_N"/>
</dbReference>
<proteinExistence type="predicted"/>
<name>A0A7V8NX77_9BACT</name>
<evidence type="ECO:0000313" key="2">
    <source>
        <dbReference type="EMBL" id="MBA0089156.1"/>
    </source>
</evidence>
<dbReference type="AlphaFoldDB" id="A0A7V8NX77"/>
<sequence>MNLSIEKFYKPQSVQLKFHESEARYPLLEGGRGGGKSTALLWEAIGQCILIPGCNCLIVRRTLTAMEKGGIEDQFTKQVPRKIYRRYNASRHIVTFHNGSKLFFGHIKNDADLLQYQGAEFVFIGWEELTQFTYRQWDFLKGSNRCPIKSYEHKGRMYAVRPRMAGGTNPNGKGSGWVKALWITKKPVGEMAINYDPADYEAVHSTFEDNFVYKNDKDYIAKLQSIVDPVLRQAWIPGSWDILAGQFFQNWDPARHVKVFSECIFEDWQDRWISIDWGFEHSTVALWWTRIRVKTEFDPDAKRTVILCYRQLVMRQLNEEIIAEKICGANHTGDKFDRVGRIYLSPDRFSKIDQYHSIADKMGDIFVEYDLPRPERANNRRVDGWRLCYTLLDTDGVAVLDSCPDVIDSIPKLQRDEKNIEDAAKEGNELFLDVCESWRYGLMSHATEADVPREVQMQRQIMAIPDNTQKYLKYLELTSKPRSDGIVFTINRRRWLR</sequence>
<accession>A0A7V8NX77</accession>
<dbReference type="Gene3D" id="3.30.420.280">
    <property type="match status" value="1"/>
</dbReference>
<evidence type="ECO:0000259" key="1">
    <source>
        <dbReference type="Pfam" id="PF04466"/>
    </source>
</evidence>
<protein>
    <recommendedName>
        <fullName evidence="1">Phage terminase large subunit N-terminal domain-containing protein</fullName>
    </recommendedName>
</protein>
<feature type="domain" description="Phage terminase large subunit N-terminal" evidence="1">
    <location>
        <begin position="24"/>
        <end position="224"/>
    </location>
</feature>
<dbReference type="InterPro" id="IPR027417">
    <property type="entry name" value="P-loop_NTPase"/>
</dbReference>